<keyword evidence="3" id="KW-1185">Reference proteome</keyword>
<protein>
    <recommendedName>
        <fullName evidence="1">DUF4332 domain-containing protein</fullName>
    </recommendedName>
</protein>
<dbReference type="Gene3D" id="1.10.150.20">
    <property type="entry name" value="5' to 3' exonuclease, C-terminal subdomain"/>
    <property type="match status" value="1"/>
</dbReference>
<dbReference type="EMBL" id="BAAAYR010000001">
    <property type="protein sequence ID" value="GAA3562027.1"/>
    <property type="molecule type" value="Genomic_DNA"/>
</dbReference>
<proteinExistence type="predicted"/>
<evidence type="ECO:0000259" key="1">
    <source>
        <dbReference type="Pfam" id="PF14229"/>
    </source>
</evidence>
<evidence type="ECO:0000313" key="3">
    <source>
        <dbReference type="Proteomes" id="UP001500767"/>
    </source>
</evidence>
<gene>
    <name evidence="2" type="ORF">GCM10022197_17060</name>
</gene>
<sequence>MAMENDLYKLKGIGPKHTEMLESIGVDSIKELSHRNPASLTQMILDRHGRVIGVSEKQVGAWIDEAKTLQG</sequence>
<feature type="domain" description="DUF4332" evidence="1">
    <location>
        <begin position="6"/>
        <end position="69"/>
    </location>
</feature>
<accession>A0ABP6X722</accession>
<dbReference type="InterPro" id="IPR025567">
    <property type="entry name" value="DUF4332"/>
</dbReference>
<dbReference type="Pfam" id="PF14229">
    <property type="entry name" value="DUF4332"/>
    <property type="match status" value="1"/>
</dbReference>
<dbReference type="RefSeq" id="WP_204911378.1">
    <property type="nucleotide sequence ID" value="NZ_BAAAYR010000001.1"/>
</dbReference>
<name>A0ABP6X722_9ACTN</name>
<organism evidence="2 3">
    <name type="scientific">Microlunatus spumicola</name>
    <dbReference type="NCBI Taxonomy" id="81499"/>
    <lineage>
        <taxon>Bacteria</taxon>
        <taxon>Bacillati</taxon>
        <taxon>Actinomycetota</taxon>
        <taxon>Actinomycetes</taxon>
        <taxon>Propionibacteriales</taxon>
        <taxon>Propionibacteriaceae</taxon>
        <taxon>Microlunatus</taxon>
    </lineage>
</organism>
<comment type="caution">
    <text evidence="2">The sequence shown here is derived from an EMBL/GenBank/DDBJ whole genome shotgun (WGS) entry which is preliminary data.</text>
</comment>
<reference evidence="3" key="1">
    <citation type="journal article" date="2019" name="Int. J. Syst. Evol. Microbiol.">
        <title>The Global Catalogue of Microorganisms (GCM) 10K type strain sequencing project: providing services to taxonomists for standard genome sequencing and annotation.</title>
        <authorList>
            <consortium name="The Broad Institute Genomics Platform"/>
            <consortium name="The Broad Institute Genome Sequencing Center for Infectious Disease"/>
            <person name="Wu L."/>
            <person name="Ma J."/>
        </authorList>
    </citation>
    <scope>NUCLEOTIDE SEQUENCE [LARGE SCALE GENOMIC DNA]</scope>
    <source>
        <strain evidence="3">JCM 16540</strain>
    </source>
</reference>
<dbReference type="Proteomes" id="UP001500767">
    <property type="component" value="Unassembled WGS sequence"/>
</dbReference>
<evidence type="ECO:0000313" key="2">
    <source>
        <dbReference type="EMBL" id="GAA3562027.1"/>
    </source>
</evidence>